<proteinExistence type="predicted"/>
<evidence type="ECO:0000313" key="2">
    <source>
        <dbReference type="EMBL" id="MCW6035752.1"/>
    </source>
</evidence>
<name>A0ABT3L2L2_9CYAN</name>
<reference evidence="2 3" key="1">
    <citation type="submission" date="2021-08" db="EMBL/GenBank/DDBJ databases">
        <title>Draft genome sequence of Spirulina subsalsa with high tolerance to salinity and hype-accumulation of phycocyanin.</title>
        <authorList>
            <person name="Pei H."/>
            <person name="Jiang L."/>
        </authorList>
    </citation>
    <scope>NUCLEOTIDE SEQUENCE [LARGE SCALE GENOMIC DNA]</scope>
    <source>
        <strain evidence="2 3">FACHB-351</strain>
    </source>
</reference>
<feature type="non-terminal residue" evidence="2">
    <location>
        <position position="32"/>
    </location>
</feature>
<feature type="domain" description="Transposase putative helix-turn-helix" evidence="1">
    <location>
        <begin position="1"/>
        <end position="32"/>
    </location>
</feature>
<gene>
    <name evidence="2" type="ORF">K4A83_05620</name>
</gene>
<protein>
    <submittedName>
        <fullName evidence="2">Helix-turn-helix domain-containing protein</fullName>
    </submittedName>
</protein>
<keyword evidence="3" id="KW-1185">Reference proteome</keyword>
<dbReference type="Pfam" id="PF12323">
    <property type="entry name" value="HTH_OrfB_IS605"/>
    <property type="match status" value="1"/>
</dbReference>
<evidence type="ECO:0000313" key="3">
    <source>
        <dbReference type="Proteomes" id="UP001526426"/>
    </source>
</evidence>
<accession>A0ABT3L2L2</accession>
<organism evidence="2 3">
    <name type="scientific">Spirulina subsalsa FACHB-351</name>
    <dbReference type="NCBI Taxonomy" id="234711"/>
    <lineage>
        <taxon>Bacteria</taxon>
        <taxon>Bacillati</taxon>
        <taxon>Cyanobacteriota</taxon>
        <taxon>Cyanophyceae</taxon>
        <taxon>Spirulinales</taxon>
        <taxon>Spirulinaceae</taxon>
        <taxon>Spirulina</taxon>
    </lineage>
</organism>
<sequence>MITMTYDFKLKPKKSQVQRIEMHLETCRQVYN</sequence>
<dbReference type="Proteomes" id="UP001526426">
    <property type="component" value="Unassembled WGS sequence"/>
</dbReference>
<dbReference type="EMBL" id="JAIHOM010000019">
    <property type="protein sequence ID" value="MCW6035752.1"/>
    <property type="molecule type" value="Genomic_DNA"/>
</dbReference>
<evidence type="ECO:0000259" key="1">
    <source>
        <dbReference type="Pfam" id="PF12323"/>
    </source>
</evidence>
<dbReference type="InterPro" id="IPR021027">
    <property type="entry name" value="Transposase_put_HTH"/>
</dbReference>
<comment type="caution">
    <text evidence="2">The sequence shown here is derived from an EMBL/GenBank/DDBJ whole genome shotgun (WGS) entry which is preliminary data.</text>
</comment>